<protein>
    <recommendedName>
        <fullName evidence="2">PH domain-containing protein</fullName>
    </recommendedName>
</protein>
<dbReference type="STRING" id="47428.A0A284QLX2"/>
<dbReference type="EMBL" id="FUEG01000001">
    <property type="protein sequence ID" value="SJK97451.1"/>
    <property type="molecule type" value="Genomic_DNA"/>
</dbReference>
<gene>
    <name evidence="3" type="ORF">ARMOST_00703</name>
</gene>
<feature type="region of interest" description="Disordered" evidence="1">
    <location>
        <begin position="242"/>
        <end position="315"/>
    </location>
</feature>
<evidence type="ECO:0000313" key="4">
    <source>
        <dbReference type="Proteomes" id="UP000219338"/>
    </source>
</evidence>
<evidence type="ECO:0000313" key="3">
    <source>
        <dbReference type="EMBL" id="SJK97451.1"/>
    </source>
</evidence>
<organism evidence="3 4">
    <name type="scientific">Armillaria ostoyae</name>
    <name type="common">Armillaria root rot fungus</name>
    <dbReference type="NCBI Taxonomy" id="47428"/>
    <lineage>
        <taxon>Eukaryota</taxon>
        <taxon>Fungi</taxon>
        <taxon>Dikarya</taxon>
        <taxon>Basidiomycota</taxon>
        <taxon>Agaricomycotina</taxon>
        <taxon>Agaricomycetes</taxon>
        <taxon>Agaricomycetidae</taxon>
        <taxon>Agaricales</taxon>
        <taxon>Marasmiineae</taxon>
        <taxon>Physalacriaceae</taxon>
        <taxon>Armillaria</taxon>
    </lineage>
</organism>
<dbReference type="AlphaFoldDB" id="A0A284QLX2"/>
<sequence length="767" mass="85527">MDSRTRLPSLSRRKSTKQLINRYEAMTGPTTLAEPTVQLKSLTKDRPSVRQSFRNLLGLFKKADGRMKLNNVFSARRSLSASRHDESLVSHRSSFAPTTTAPLSGSLLYLSRPSSSPSNTTILPVVWTTCTATLKGDSISLSWLSPQGLPNTYSVSLKGCTDVRSLTVAQLEDEKLILLPRNAGTDEFRLFELVFGDKKEKFATTSVRERASWVSAIWDVVLSSQDISCRHLQSDALAYHDQDAPSEDHPLPPSPSARSLPALPDHDVLSPLSSAQPDISSNPSRARHAISMVDREPSESSSIHLLDKPRNGSNFQSTRIEAINVEKPLPGVMVREPMHRKLSTETESIFDAYGGSYSFLPDESLHAMKAPTEPTDATFDHIQPLKDDLQQISNKLIGLRENVDSGLTNTRQRIQDINVRFGHTETLLKSLSNDLAKMATSSPLVPPVDPQIEHLIQAVESLQRSLYTELSVVKESLDVTRLSLQASEHVAASQEAPQSGDVNDSTSSKAMQERLEAILTILNDKTELQDIQDLLREEGNQRALQGQQQTDSVRYLNELNSWLESFVTNGASQIQAVHGAVEQIRNVLGCDVEGDQDIGSLFKLMQDIRTCTTTLQISIDNLAGFTNSRNTFSPDSVAELLTRQNQEHQNFLRGIAAELSNEIRGERLRFVDAMKEATEINVQTHVEEFKKELKREVHGMTQEIGRLYRERQTMENQIAELFAFYTKQKQGIPFAANAMHQAPPFVQAPDPSQRRPLPSPQRHRPGY</sequence>
<dbReference type="OrthoDB" id="2261329at2759"/>
<feature type="region of interest" description="Disordered" evidence="1">
    <location>
        <begin position="743"/>
        <end position="767"/>
    </location>
</feature>
<name>A0A284QLX2_ARMOS</name>
<accession>A0A284QLX2</accession>
<feature type="compositionally biased region" description="Polar residues" evidence="1">
    <location>
        <begin position="271"/>
        <end position="284"/>
    </location>
</feature>
<evidence type="ECO:0000256" key="1">
    <source>
        <dbReference type="SAM" id="MobiDB-lite"/>
    </source>
</evidence>
<dbReference type="SUPFAM" id="SSF50729">
    <property type="entry name" value="PH domain-like"/>
    <property type="match status" value="1"/>
</dbReference>
<dbReference type="OMA" id="FAANAMH"/>
<proteinExistence type="predicted"/>
<dbReference type="SMART" id="SM00233">
    <property type="entry name" value="PH"/>
    <property type="match status" value="1"/>
</dbReference>
<feature type="domain" description="PH" evidence="2">
    <location>
        <begin position="101"/>
        <end position="224"/>
    </location>
</feature>
<dbReference type="Proteomes" id="UP000219338">
    <property type="component" value="Unassembled WGS sequence"/>
</dbReference>
<keyword evidence="4" id="KW-1185">Reference proteome</keyword>
<dbReference type="InterPro" id="IPR001849">
    <property type="entry name" value="PH_domain"/>
</dbReference>
<evidence type="ECO:0000259" key="2">
    <source>
        <dbReference type="SMART" id="SM00233"/>
    </source>
</evidence>
<reference evidence="4" key="1">
    <citation type="journal article" date="2017" name="Nat. Ecol. Evol.">
        <title>Genome expansion and lineage-specific genetic innovations in the forest pathogenic fungi Armillaria.</title>
        <authorList>
            <person name="Sipos G."/>
            <person name="Prasanna A.N."/>
            <person name="Walter M.C."/>
            <person name="O'Connor E."/>
            <person name="Balint B."/>
            <person name="Krizsan K."/>
            <person name="Kiss B."/>
            <person name="Hess J."/>
            <person name="Varga T."/>
            <person name="Slot J."/>
            <person name="Riley R."/>
            <person name="Boka B."/>
            <person name="Rigling D."/>
            <person name="Barry K."/>
            <person name="Lee J."/>
            <person name="Mihaltcheva S."/>
            <person name="LaButti K."/>
            <person name="Lipzen A."/>
            <person name="Waldron R."/>
            <person name="Moloney N.M."/>
            <person name="Sperisen C."/>
            <person name="Kredics L."/>
            <person name="Vagvoelgyi C."/>
            <person name="Patrignani A."/>
            <person name="Fitzpatrick D."/>
            <person name="Nagy I."/>
            <person name="Doyle S."/>
            <person name="Anderson J.B."/>
            <person name="Grigoriev I.V."/>
            <person name="Gueldener U."/>
            <person name="Muensterkoetter M."/>
            <person name="Nagy L.G."/>
        </authorList>
    </citation>
    <scope>NUCLEOTIDE SEQUENCE [LARGE SCALE GENOMIC DNA]</scope>
    <source>
        <strain evidence="4">C18/9</strain>
    </source>
</reference>